<keyword evidence="4 7" id="KW-1133">Transmembrane helix</keyword>
<evidence type="ECO:0000313" key="9">
    <source>
        <dbReference type="Proteomes" id="UP001220064"/>
    </source>
</evidence>
<feature type="transmembrane region" description="Helical" evidence="7">
    <location>
        <begin position="168"/>
        <end position="188"/>
    </location>
</feature>
<dbReference type="NCBIfam" id="TIGR00765">
    <property type="entry name" value="yihY_not_rbn"/>
    <property type="match status" value="1"/>
</dbReference>
<dbReference type="PANTHER" id="PTHR30213">
    <property type="entry name" value="INNER MEMBRANE PROTEIN YHJD"/>
    <property type="match status" value="1"/>
</dbReference>
<evidence type="ECO:0000256" key="7">
    <source>
        <dbReference type="SAM" id="Phobius"/>
    </source>
</evidence>
<gene>
    <name evidence="8" type="primary">yhjD</name>
    <name evidence="8" type="ORF">CMASS_02285</name>
</gene>
<dbReference type="Pfam" id="PF03631">
    <property type="entry name" value="Virul_fac_BrkB"/>
    <property type="match status" value="1"/>
</dbReference>
<dbReference type="EMBL" id="CP063189">
    <property type="protein sequence ID" value="WCZ31916.1"/>
    <property type="molecule type" value="Genomic_DNA"/>
</dbReference>
<protein>
    <submittedName>
        <fullName evidence="8">Inner membrane protein YhjD</fullName>
    </submittedName>
</protein>
<evidence type="ECO:0000256" key="3">
    <source>
        <dbReference type="ARBA" id="ARBA00022692"/>
    </source>
</evidence>
<evidence type="ECO:0000256" key="5">
    <source>
        <dbReference type="ARBA" id="ARBA00023136"/>
    </source>
</evidence>
<feature type="region of interest" description="Disordered" evidence="6">
    <location>
        <begin position="1"/>
        <end position="29"/>
    </location>
</feature>
<organism evidence="8 9">
    <name type="scientific">Corynebacterium massiliense DSM 45435</name>
    <dbReference type="NCBI Taxonomy" id="1121364"/>
    <lineage>
        <taxon>Bacteria</taxon>
        <taxon>Bacillati</taxon>
        <taxon>Actinomycetota</taxon>
        <taxon>Actinomycetes</taxon>
        <taxon>Mycobacteriales</taxon>
        <taxon>Corynebacteriaceae</taxon>
        <taxon>Corynebacterium</taxon>
    </lineage>
</organism>
<feature type="transmembrane region" description="Helical" evidence="7">
    <location>
        <begin position="60"/>
        <end position="84"/>
    </location>
</feature>
<evidence type="ECO:0000256" key="6">
    <source>
        <dbReference type="SAM" id="MobiDB-lite"/>
    </source>
</evidence>
<evidence type="ECO:0000256" key="2">
    <source>
        <dbReference type="ARBA" id="ARBA00022475"/>
    </source>
</evidence>
<dbReference type="RefSeq" id="WP_022862653.1">
    <property type="nucleotide sequence ID" value="NZ_ATVG01000003.1"/>
</dbReference>
<dbReference type="PANTHER" id="PTHR30213:SF1">
    <property type="entry name" value="INNER MEMBRANE PROTEIN YHJD"/>
    <property type="match status" value="1"/>
</dbReference>
<comment type="subcellular location">
    <subcellularLocation>
        <location evidence="1">Cell membrane</location>
        <topology evidence="1">Multi-pass membrane protein</topology>
    </subcellularLocation>
</comment>
<dbReference type="Proteomes" id="UP001220064">
    <property type="component" value="Chromosome"/>
</dbReference>
<reference evidence="8 9" key="1">
    <citation type="submission" date="2020-10" db="EMBL/GenBank/DDBJ databases">
        <title>Complete genome sequence of Corynebacterium massiliense DSM 45435, type strain of Corynebacterium massiliense.</title>
        <authorList>
            <person name="Busche T."/>
            <person name="Kalinowski J."/>
            <person name="Ruckert C."/>
        </authorList>
    </citation>
    <scope>NUCLEOTIDE SEQUENCE [LARGE SCALE GENOMIC DNA]</scope>
    <source>
        <strain evidence="8 9">DSM 45435</strain>
    </source>
</reference>
<evidence type="ECO:0000313" key="8">
    <source>
        <dbReference type="EMBL" id="WCZ31916.1"/>
    </source>
</evidence>
<sequence>MAPRTKAHPDETDHYGIERSHSDDTGAVDKVRERSPFIDHVMRMTERYGSNGGNQYAAGITYYSVLAMFPILMLVVATAATVLARNPDLFNQLQDKVTSAFSGDLGDAINSILETAIDQRGAMFGIGGLTALWSGLGWMNNLRVGISAMWNVDANEGGSFIKKKLSDLVGLIGLLIALAIAFGVTIAGTSGLLQKIFHWVGVDSFPGMGAVIFFAGLVIGLVANFLVMLWLIKMLPRTHVPMKAAVKGALLGAIVFELIKQFSTLFISSASSNPAGATFGPIIVLMITLYLVWRVVLYSSAWAATAKESMVEENPETPGPAIIRVRQEAAAGGRATAGSNTGVTLGVGAALGALGAGAFSLLRRKK</sequence>
<feature type="compositionally biased region" description="Basic and acidic residues" evidence="6">
    <location>
        <begin position="7"/>
        <end position="29"/>
    </location>
</feature>
<feature type="transmembrane region" description="Helical" evidence="7">
    <location>
        <begin position="279"/>
        <end position="297"/>
    </location>
</feature>
<feature type="transmembrane region" description="Helical" evidence="7">
    <location>
        <begin position="208"/>
        <end position="232"/>
    </location>
</feature>
<keyword evidence="5 7" id="KW-0472">Membrane</keyword>
<name>A0ABY7U6A4_9CORY</name>
<evidence type="ECO:0000256" key="4">
    <source>
        <dbReference type="ARBA" id="ARBA00022989"/>
    </source>
</evidence>
<proteinExistence type="predicted"/>
<accession>A0ABY7U6A4</accession>
<keyword evidence="2" id="KW-1003">Cell membrane</keyword>
<evidence type="ECO:0000256" key="1">
    <source>
        <dbReference type="ARBA" id="ARBA00004651"/>
    </source>
</evidence>
<keyword evidence="9" id="KW-1185">Reference proteome</keyword>
<dbReference type="InterPro" id="IPR017039">
    <property type="entry name" value="Virul_fac_BrkB"/>
</dbReference>
<keyword evidence="3 7" id="KW-0812">Transmembrane</keyword>